<evidence type="ECO:0000313" key="1">
    <source>
        <dbReference type="EMBL" id="KAH9754135.1"/>
    </source>
</evidence>
<dbReference type="Proteomes" id="UP000829398">
    <property type="component" value="Chromosome 5"/>
</dbReference>
<dbReference type="EMBL" id="CM039174">
    <property type="protein sequence ID" value="KAH9754135.1"/>
    <property type="molecule type" value="Genomic_DNA"/>
</dbReference>
<comment type="caution">
    <text evidence="1">The sequence shown here is derived from an EMBL/GenBank/DDBJ whole genome shotgun (WGS) entry which is preliminary data.</text>
</comment>
<keyword evidence="2" id="KW-1185">Reference proteome</keyword>
<proteinExistence type="predicted"/>
<reference evidence="2" key="1">
    <citation type="journal article" date="2023" name="Hortic. Res.">
        <title>A chromosome-level phased genome enabling allele-level studies in sweet orange: a case study on citrus Huanglongbing tolerance.</title>
        <authorList>
            <person name="Wu B."/>
            <person name="Yu Q."/>
            <person name="Deng Z."/>
            <person name="Duan Y."/>
            <person name="Luo F."/>
            <person name="Gmitter F. Jr."/>
        </authorList>
    </citation>
    <scope>NUCLEOTIDE SEQUENCE [LARGE SCALE GENOMIC DNA]</scope>
    <source>
        <strain evidence="2">cv. Valencia</strain>
    </source>
</reference>
<name>A0ACB8KIC6_CITSI</name>
<protein>
    <submittedName>
        <fullName evidence="1">Zeta-carotene desaturase /chromoplastic</fullName>
    </submittedName>
</protein>
<sequence>MGSSVLFPATSVTGVRWSRVQVKGPRFRVRASLDTNVSDMSVKEPEHYRGPKLKVAIIGAGLAGMSTAVELLDQGHEVDIYELRSFIGGKVASFVGKHGNHIEISLHVFFGCCNNLFRLTKKVGADENLLMKDHTHKFVNKGGEIGELDFRFPIGAPLHGIRAFLSTNQLKTYDKSRNAIALALSPVVKALLDPDGALFVISFSDCFLSKGGTWMSIQRIDLLILFVFSDDQLIFPTLESVLVRTGSILGGDAERCIMIILLTGKHLSKDLPCLRCVLTPGDPYMPLPNDEIIRRVAKQDYIDRMEGATLSGRQASGYICNAGEELVALRKQLAAFESLEQMEASKTANDELSLVWSQSV</sequence>
<gene>
    <name evidence="1" type="ORF">KPL71_015335</name>
</gene>
<accession>A0ACB8KIC6</accession>
<evidence type="ECO:0000313" key="2">
    <source>
        <dbReference type="Proteomes" id="UP000829398"/>
    </source>
</evidence>
<organism evidence="1 2">
    <name type="scientific">Citrus sinensis</name>
    <name type="common">Sweet orange</name>
    <name type="synonym">Citrus aurantium var. sinensis</name>
    <dbReference type="NCBI Taxonomy" id="2711"/>
    <lineage>
        <taxon>Eukaryota</taxon>
        <taxon>Viridiplantae</taxon>
        <taxon>Streptophyta</taxon>
        <taxon>Embryophyta</taxon>
        <taxon>Tracheophyta</taxon>
        <taxon>Spermatophyta</taxon>
        <taxon>Magnoliopsida</taxon>
        <taxon>eudicotyledons</taxon>
        <taxon>Gunneridae</taxon>
        <taxon>Pentapetalae</taxon>
        <taxon>rosids</taxon>
        <taxon>malvids</taxon>
        <taxon>Sapindales</taxon>
        <taxon>Rutaceae</taxon>
        <taxon>Aurantioideae</taxon>
        <taxon>Citrus</taxon>
    </lineage>
</organism>